<reference evidence="1" key="1">
    <citation type="submission" date="2022-08" db="EMBL/GenBank/DDBJ databases">
        <title>Genome Sequence of Lecanicillium fungicola.</title>
        <authorList>
            <person name="Buettner E."/>
        </authorList>
    </citation>
    <scope>NUCLEOTIDE SEQUENCE</scope>
    <source>
        <strain evidence="1">Babe33</strain>
    </source>
</reference>
<protein>
    <submittedName>
        <fullName evidence="1">Uncharacterized protein</fullName>
    </submittedName>
</protein>
<evidence type="ECO:0000313" key="1">
    <source>
        <dbReference type="EMBL" id="KAJ2973622.1"/>
    </source>
</evidence>
<evidence type="ECO:0000313" key="2">
    <source>
        <dbReference type="Proteomes" id="UP001143910"/>
    </source>
</evidence>
<organism evidence="1 2">
    <name type="scientific">Zarea fungicola</name>
    <dbReference type="NCBI Taxonomy" id="93591"/>
    <lineage>
        <taxon>Eukaryota</taxon>
        <taxon>Fungi</taxon>
        <taxon>Dikarya</taxon>
        <taxon>Ascomycota</taxon>
        <taxon>Pezizomycotina</taxon>
        <taxon>Sordariomycetes</taxon>
        <taxon>Hypocreomycetidae</taxon>
        <taxon>Hypocreales</taxon>
        <taxon>Cordycipitaceae</taxon>
        <taxon>Zarea</taxon>
    </lineage>
</organism>
<gene>
    <name evidence="1" type="ORF">NQ176_g6503</name>
</gene>
<proteinExistence type="predicted"/>
<name>A0ACC1N3Z3_9HYPO</name>
<accession>A0ACC1N3Z3</accession>
<dbReference type="Proteomes" id="UP001143910">
    <property type="component" value="Unassembled WGS sequence"/>
</dbReference>
<comment type="caution">
    <text evidence="1">The sequence shown here is derived from an EMBL/GenBank/DDBJ whole genome shotgun (WGS) entry which is preliminary data.</text>
</comment>
<dbReference type="EMBL" id="JANJQO010000946">
    <property type="protein sequence ID" value="KAJ2973622.1"/>
    <property type="molecule type" value="Genomic_DNA"/>
</dbReference>
<sequence>MSIPQHCTVLVIGGGPAGSYSAAVLAREGIDVVVLEKETHPSHGFKQKNGAAFRLNISQPEAYTDFLAAGGPDSHAWNVVRSEADELLFRHAESSGARTFEAVKVNSIQFESALDTSAGENNGQSLNPGRPVSASWSLTDNSATGTISFDYLIDASGRNGILSTRYLKNRKFNQSLKNSANWGYWKGAGVYGVGTHKEGSPFFEALHDGTGWCWFIPLHNGTHSIGIVQNQQAGIAKRAAMVPPATVKDFYLESLNLAPRIKSMLADAELESDIKSASDWSYQAPDYALPNARIVGDAGCFIDPFFSSGVHLAVVSGLSAAVTIVASLRGDCDESVAASWHTKKVAESYTRFFLVVSSAMKQIRAQEDPVIQEVDEVGFQRAFDKFRPVIQGTVDADHGGKLTQTDISTVVEFCYKAFSDAPPEKVELVMKKLKSVKSDLHSEFSAEELKELSDILSPEELNILDIVRSRAMVRGEHFTIDSFAVGAIDGLVPNLARGSLGLKRHG</sequence>
<keyword evidence="2" id="KW-1185">Reference proteome</keyword>